<comment type="similarity">
    <text evidence="1">Belongs to the eukaryotic ribosomal protein P1/P2 family.</text>
</comment>
<dbReference type="CDD" id="cd05831">
    <property type="entry name" value="Ribosomal_P1"/>
    <property type="match status" value="1"/>
</dbReference>
<evidence type="ECO:0000256" key="4">
    <source>
        <dbReference type="ARBA" id="ARBA00023274"/>
    </source>
</evidence>
<dbReference type="Proteomes" id="UP001058974">
    <property type="component" value="Chromosome 5"/>
</dbReference>
<dbReference type="FunFam" id="1.10.10.1410:FF:000002">
    <property type="entry name" value="60S acidic ribosomal protein P2"/>
    <property type="match status" value="1"/>
</dbReference>
<dbReference type="Gene3D" id="1.10.10.1410">
    <property type="match status" value="1"/>
</dbReference>
<evidence type="ECO:0000313" key="7">
    <source>
        <dbReference type="EMBL" id="KAI5411063.1"/>
    </source>
</evidence>
<dbReference type="GO" id="GO:0002181">
    <property type="term" value="P:cytoplasmic translation"/>
    <property type="evidence" value="ECO:0007669"/>
    <property type="project" value="TreeGrafter"/>
</dbReference>
<comment type="subunit">
    <text evidence="2">P1 and P2 exist as dimers at the large ribosomal subunit.</text>
</comment>
<name>A0A9D4X013_PEA</name>
<gene>
    <name evidence="7" type="ORF">KIW84_056277</name>
</gene>
<comment type="caution">
    <text evidence="7">The sequence shown here is derived from an EMBL/GenBank/DDBJ whole genome shotgun (WGS) entry which is preliminary data.</text>
</comment>
<dbReference type="PANTHER" id="PTHR45696">
    <property type="entry name" value="60S ACIDIC RIBOSOMAL PROTEIN P1"/>
    <property type="match status" value="1"/>
</dbReference>
<dbReference type="AlphaFoldDB" id="A0A9D4X013"/>
<feature type="chain" id="PRO_5039029617" evidence="6">
    <location>
        <begin position="29"/>
        <end position="176"/>
    </location>
</feature>
<dbReference type="InterPro" id="IPR038716">
    <property type="entry name" value="P1/P2_N_sf"/>
</dbReference>
<protein>
    <submittedName>
        <fullName evidence="7">Uncharacterized protein</fullName>
    </submittedName>
</protein>
<feature type="region of interest" description="Disordered" evidence="5">
    <location>
        <begin position="155"/>
        <end position="176"/>
    </location>
</feature>
<reference evidence="7 8" key="1">
    <citation type="journal article" date="2022" name="Nat. Genet.">
        <title>Improved pea reference genome and pan-genome highlight genomic features and evolutionary characteristics.</title>
        <authorList>
            <person name="Yang T."/>
            <person name="Liu R."/>
            <person name="Luo Y."/>
            <person name="Hu S."/>
            <person name="Wang D."/>
            <person name="Wang C."/>
            <person name="Pandey M.K."/>
            <person name="Ge S."/>
            <person name="Xu Q."/>
            <person name="Li N."/>
            <person name="Li G."/>
            <person name="Huang Y."/>
            <person name="Saxena R.K."/>
            <person name="Ji Y."/>
            <person name="Li M."/>
            <person name="Yan X."/>
            <person name="He Y."/>
            <person name="Liu Y."/>
            <person name="Wang X."/>
            <person name="Xiang C."/>
            <person name="Varshney R.K."/>
            <person name="Ding H."/>
            <person name="Gao S."/>
            <person name="Zong X."/>
        </authorList>
    </citation>
    <scope>NUCLEOTIDE SEQUENCE [LARGE SCALE GENOMIC DNA]</scope>
    <source>
        <strain evidence="7 8">cv. Zhongwan 6</strain>
    </source>
</reference>
<proteinExistence type="inferred from homology"/>
<dbReference type="GO" id="GO:0003735">
    <property type="term" value="F:structural constituent of ribosome"/>
    <property type="evidence" value="ECO:0007669"/>
    <property type="project" value="TreeGrafter"/>
</dbReference>
<dbReference type="Pfam" id="PF00428">
    <property type="entry name" value="Ribosomal_60s"/>
    <property type="match status" value="1"/>
</dbReference>
<accession>A0A9D4X013</accession>
<evidence type="ECO:0000313" key="8">
    <source>
        <dbReference type="Proteomes" id="UP001058974"/>
    </source>
</evidence>
<dbReference type="EMBL" id="JAMSHJ010000005">
    <property type="protein sequence ID" value="KAI5411063.1"/>
    <property type="molecule type" value="Genomic_DNA"/>
</dbReference>
<evidence type="ECO:0000256" key="6">
    <source>
        <dbReference type="SAM" id="SignalP"/>
    </source>
</evidence>
<feature type="signal peptide" evidence="6">
    <location>
        <begin position="1"/>
        <end position="28"/>
    </location>
</feature>
<dbReference type="PANTHER" id="PTHR45696:SF40">
    <property type="entry name" value="60S ACIDIC RIBOSOMAL PROTEIN"/>
    <property type="match status" value="1"/>
</dbReference>
<dbReference type="Gramene" id="Psat05G0627700-T1">
    <property type="protein sequence ID" value="KAI5411063.1"/>
    <property type="gene ID" value="KIW84_056277"/>
</dbReference>
<evidence type="ECO:0000256" key="1">
    <source>
        <dbReference type="ARBA" id="ARBA00005436"/>
    </source>
</evidence>
<dbReference type="GO" id="GO:0022625">
    <property type="term" value="C:cytosolic large ribosomal subunit"/>
    <property type="evidence" value="ECO:0007669"/>
    <property type="project" value="TreeGrafter"/>
</dbReference>
<keyword evidence="4" id="KW-0687">Ribonucleoprotein</keyword>
<keyword evidence="3" id="KW-0689">Ribosomal protein</keyword>
<dbReference type="GO" id="GO:0030295">
    <property type="term" value="F:protein kinase activator activity"/>
    <property type="evidence" value="ECO:0007669"/>
    <property type="project" value="TreeGrafter"/>
</dbReference>
<evidence type="ECO:0000256" key="5">
    <source>
        <dbReference type="SAM" id="MobiDB-lite"/>
    </source>
</evidence>
<keyword evidence="6" id="KW-0732">Signal</keyword>
<keyword evidence="8" id="KW-1185">Reference proteome</keyword>
<organism evidence="7 8">
    <name type="scientific">Pisum sativum</name>
    <name type="common">Garden pea</name>
    <name type="synonym">Lathyrus oleraceus</name>
    <dbReference type="NCBI Taxonomy" id="3888"/>
    <lineage>
        <taxon>Eukaryota</taxon>
        <taxon>Viridiplantae</taxon>
        <taxon>Streptophyta</taxon>
        <taxon>Embryophyta</taxon>
        <taxon>Tracheophyta</taxon>
        <taxon>Spermatophyta</taxon>
        <taxon>Magnoliopsida</taxon>
        <taxon>eudicotyledons</taxon>
        <taxon>Gunneridae</taxon>
        <taxon>Pentapetalae</taxon>
        <taxon>rosids</taxon>
        <taxon>fabids</taxon>
        <taxon>Fabales</taxon>
        <taxon>Fabaceae</taxon>
        <taxon>Papilionoideae</taxon>
        <taxon>50 kb inversion clade</taxon>
        <taxon>NPAAA clade</taxon>
        <taxon>Hologalegina</taxon>
        <taxon>IRL clade</taxon>
        <taxon>Fabeae</taxon>
        <taxon>Lathyrus</taxon>
    </lineage>
</organism>
<evidence type="ECO:0000256" key="3">
    <source>
        <dbReference type="ARBA" id="ARBA00022980"/>
    </source>
</evidence>
<evidence type="ECO:0000256" key="2">
    <source>
        <dbReference type="ARBA" id="ARBA00011266"/>
    </source>
</evidence>
<dbReference type="GO" id="GO:0043021">
    <property type="term" value="F:ribonucleoprotein complex binding"/>
    <property type="evidence" value="ECO:0007669"/>
    <property type="project" value="TreeGrafter"/>
</dbReference>
<sequence length="176" mass="18451">MTSQSRQSSYLFGVICIILILNSESVTSLDTPATLDCPYGRNGPPAACCVDTCNSNCGTECLRKGFQKGSVTSLDTPATLDCPYGRNGPPAACCADNITTLLKSAKVDVESYWPSLFVKLAEKKNIKDLIASAAGSGAPGAVAAAPVAVVAAPVVEEKKEEPKEESDDDMGFSLFY</sequence>